<dbReference type="AlphaFoldDB" id="A0A5C7EKA4"/>
<dbReference type="OrthoDB" id="5287404at2"/>
<dbReference type="CDD" id="cd05907">
    <property type="entry name" value="VL_LC_FACS_like"/>
    <property type="match status" value="1"/>
</dbReference>
<evidence type="ECO:0000313" key="4">
    <source>
        <dbReference type="EMBL" id="TXF12661.1"/>
    </source>
</evidence>
<dbReference type="PROSITE" id="PS00455">
    <property type="entry name" value="AMP_BINDING"/>
    <property type="match status" value="1"/>
</dbReference>
<accession>A0A5C7EKA4</accession>
<dbReference type="InterPro" id="IPR000873">
    <property type="entry name" value="AMP-dep_synth/lig_dom"/>
</dbReference>
<keyword evidence="4" id="KW-0436">Ligase</keyword>
<comment type="caution">
    <text evidence="4">The sequence shown here is derived from an EMBL/GenBank/DDBJ whole genome shotgun (WGS) entry which is preliminary data.</text>
</comment>
<dbReference type="InterPro" id="IPR020845">
    <property type="entry name" value="AMP-binding_CS"/>
</dbReference>
<dbReference type="GO" id="GO:0004467">
    <property type="term" value="F:long-chain fatty acid-CoA ligase activity"/>
    <property type="evidence" value="ECO:0007669"/>
    <property type="project" value="TreeGrafter"/>
</dbReference>
<dbReference type="EMBL" id="VPFL01000005">
    <property type="protein sequence ID" value="TXF12661.1"/>
    <property type="molecule type" value="Genomic_DNA"/>
</dbReference>
<keyword evidence="5" id="KW-1185">Reference proteome</keyword>
<dbReference type="GO" id="GO:0016020">
    <property type="term" value="C:membrane"/>
    <property type="evidence" value="ECO:0007669"/>
    <property type="project" value="TreeGrafter"/>
</dbReference>
<dbReference type="Pfam" id="PF23562">
    <property type="entry name" value="AMP-binding_C_3"/>
    <property type="match status" value="1"/>
</dbReference>
<dbReference type="GO" id="GO:0005524">
    <property type="term" value="F:ATP binding"/>
    <property type="evidence" value="ECO:0007669"/>
    <property type="project" value="UniProtKB-KW"/>
</dbReference>
<organism evidence="4 5">
    <name type="scientific">Pelomicrobium methylotrophicum</name>
    <dbReference type="NCBI Taxonomy" id="2602750"/>
    <lineage>
        <taxon>Bacteria</taxon>
        <taxon>Pseudomonadati</taxon>
        <taxon>Pseudomonadota</taxon>
        <taxon>Hydrogenophilia</taxon>
        <taxon>Hydrogenophilia incertae sedis</taxon>
        <taxon>Pelomicrobium</taxon>
    </lineage>
</organism>
<dbReference type="PANTHER" id="PTHR43272:SF33">
    <property type="entry name" value="AMP-BINDING DOMAIN-CONTAINING PROTEIN-RELATED"/>
    <property type="match status" value="1"/>
</dbReference>
<dbReference type="Proteomes" id="UP000321201">
    <property type="component" value="Unassembled WGS sequence"/>
</dbReference>
<evidence type="ECO:0000256" key="2">
    <source>
        <dbReference type="ARBA" id="ARBA00022840"/>
    </source>
</evidence>
<evidence type="ECO:0000256" key="1">
    <source>
        <dbReference type="ARBA" id="ARBA00022741"/>
    </source>
</evidence>
<dbReference type="SUPFAM" id="SSF56801">
    <property type="entry name" value="Acetyl-CoA synthetase-like"/>
    <property type="match status" value="1"/>
</dbReference>
<protein>
    <submittedName>
        <fullName evidence="4">Long-chain fatty acid--CoA ligase</fullName>
    </submittedName>
</protein>
<gene>
    <name evidence="4" type="ORF">FR698_05385</name>
</gene>
<dbReference type="InterPro" id="IPR042099">
    <property type="entry name" value="ANL_N_sf"/>
</dbReference>
<proteinExistence type="predicted"/>
<feature type="domain" description="AMP-dependent synthetase/ligase" evidence="3">
    <location>
        <begin position="18"/>
        <end position="401"/>
    </location>
</feature>
<reference evidence="4 5" key="1">
    <citation type="submission" date="2019-08" db="EMBL/GenBank/DDBJ databases">
        <title>Pelomicrobium methylotrophicum gen. nov., sp. nov. a moderately thermophilic, facultatively anaerobic, lithoautotrophic and methylotrophic bacterium isolated from a terrestrial mud volcano.</title>
        <authorList>
            <person name="Slobodkina G.B."/>
            <person name="Merkel A.Y."/>
            <person name="Slobodkin A.I."/>
        </authorList>
    </citation>
    <scope>NUCLEOTIDE SEQUENCE [LARGE SCALE GENOMIC DNA]</scope>
    <source>
        <strain evidence="4 5">SM250</strain>
    </source>
</reference>
<dbReference type="Gene3D" id="3.40.50.12780">
    <property type="entry name" value="N-terminal domain of ligase-like"/>
    <property type="match status" value="1"/>
</dbReference>
<keyword evidence="1" id="KW-0547">Nucleotide-binding</keyword>
<dbReference type="Pfam" id="PF00501">
    <property type="entry name" value="AMP-binding"/>
    <property type="match status" value="1"/>
</dbReference>
<dbReference type="PANTHER" id="PTHR43272">
    <property type="entry name" value="LONG-CHAIN-FATTY-ACID--COA LIGASE"/>
    <property type="match status" value="1"/>
</dbReference>
<evidence type="ECO:0000259" key="3">
    <source>
        <dbReference type="Pfam" id="PF00501"/>
    </source>
</evidence>
<keyword evidence="2" id="KW-0067">ATP-binding</keyword>
<sequence>MMNLAEYLDQYRSRSDQVLYTQWAGEGWKDYTAAEMLALAARWQQAFRAHGFQQGERIALCLKNGIHWVAADLAALGMGLVVVPLYVNDNAENIAWCSNHAEARLLVLENDRMVNTLRSVSASLPLVVCLEGGAEKGVENLDTWLPEATQPFQVVDLAPNTLATICYTSGTTGRPKGAMLSHGNIMSNVEACLKVVSLFDSDVMLSIIPLSHMFERTAGYYLPLKRGIRVAYCRSIQQLAEDLATIRPTLLLAVPRVYERFLARIDQSLAGSRLKRALFDRTVELGWKRYRKQVGPLERLQYAVLKRLVADKIMARLGGRLRLSVVGGAAVELRIAKTFVGLGLNMIQGYGLTEASPVVTANRENDNDPTSAGKPLEGVEVRVNENRELLVRGPNVMLGYWRDPEATAAVIDQDGWLNTGDQVEIRDGRVYIIGRTKEIVVLSNGEKFPPEHVEAAILNDPVFEQVALVGEGRPFIVMIAVTQESDEKKLIKRANEQLRDFPRYIRVRRVIIEREPWTIENGVLTPTMKLKRREILRRYRDQIEQAYSAHRLGE</sequence>
<dbReference type="InParanoid" id="A0A5C7EKA4"/>
<name>A0A5C7EKA4_9PROT</name>
<evidence type="ECO:0000313" key="5">
    <source>
        <dbReference type="Proteomes" id="UP000321201"/>
    </source>
</evidence>